<dbReference type="EC" id="2.7.7.7" evidence="12"/>
<reference evidence="18" key="1">
    <citation type="submission" date="2020-05" db="UniProtKB">
        <authorList>
            <consortium name="EnsemblMetazoa"/>
        </authorList>
    </citation>
    <scope>IDENTIFICATION</scope>
    <source>
        <strain evidence="18">Yale</strain>
    </source>
</reference>
<dbReference type="Pfam" id="PF00136">
    <property type="entry name" value="DNA_pol_B"/>
    <property type="match status" value="1"/>
</dbReference>
<dbReference type="EMBL" id="CCAG010012761">
    <property type="status" value="NOT_ANNOTATED_CDS"/>
    <property type="molecule type" value="Genomic_DNA"/>
</dbReference>
<dbReference type="GO" id="GO:0005658">
    <property type="term" value="C:alpha DNA polymerase:primase complex"/>
    <property type="evidence" value="ECO:0007669"/>
    <property type="project" value="TreeGrafter"/>
</dbReference>
<dbReference type="GO" id="GO:0003688">
    <property type="term" value="F:DNA replication origin binding"/>
    <property type="evidence" value="ECO:0007669"/>
    <property type="project" value="TreeGrafter"/>
</dbReference>
<keyword evidence="11" id="KW-0539">Nucleus</keyword>
<comment type="similarity">
    <text evidence="2 12">Belongs to the DNA polymerase type-B family.</text>
</comment>
<evidence type="ECO:0000259" key="17">
    <source>
        <dbReference type="Pfam" id="PF12254"/>
    </source>
</evidence>
<dbReference type="GO" id="GO:0003887">
    <property type="term" value="F:DNA-directed DNA polymerase activity"/>
    <property type="evidence" value="ECO:0007669"/>
    <property type="project" value="UniProtKB-KW"/>
</dbReference>
<keyword evidence="7" id="KW-0863">Zinc-finger</keyword>
<dbReference type="PROSITE" id="PS00116">
    <property type="entry name" value="DNA_POLYMERASE_B"/>
    <property type="match status" value="1"/>
</dbReference>
<evidence type="ECO:0000256" key="4">
    <source>
        <dbReference type="ARBA" id="ARBA00022695"/>
    </source>
</evidence>
<feature type="domain" description="DNA-directed DNA polymerase family B exonuclease" evidence="15">
    <location>
        <begin position="495"/>
        <end position="728"/>
    </location>
</feature>
<evidence type="ECO:0000256" key="5">
    <source>
        <dbReference type="ARBA" id="ARBA00022705"/>
    </source>
</evidence>
<feature type="region of interest" description="Disordered" evidence="13">
    <location>
        <begin position="839"/>
        <end position="863"/>
    </location>
</feature>
<dbReference type="FunFam" id="1.10.132.60:FF:000004">
    <property type="entry name" value="DNA polymerase"/>
    <property type="match status" value="1"/>
</dbReference>
<dbReference type="PANTHER" id="PTHR45861">
    <property type="entry name" value="DNA POLYMERASE ALPHA CATALYTIC SUBUNIT"/>
    <property type="match status" value="1"/>
</dbReference>
<evidence type="ECO:0000313" key="19">
    <source>
        <dbReference type="Proteomes" id="UP000092444"/>
    </source>
</evidence>
<dbReference type="GO" id="GO:0000166">
    <property type="term" value="F:nucleotide binding"/>
    <property type="evidence" value="ECO:0007669"/>
    <property type="project" value="InterPro"/>
</dbReference>
<dbReference type="InterPro" id="IPR006134">
    <property type="entry name" value="DNA-dir_DNA_pol_B_multi_dom"/>
</dbReference>
<dbReference type="InterPro" id="IPR012337">
    <property type="entry name" value="RNaseH-like_sf"/>
</dbReference>
<keyword evidence="5 12" id="KW-0235">DNA replication</keyword>
<dbReference type="InterPro" id="IPR036397">
    <property type="entry name" value="RNaseH_sf"/>
</dbReference>
<dbReference type="GO" id="GO:0006273">
    <property type="term" value="P:lagging strand elongation"/>
    <property type="evidence" value="ECO:0007669"/>
    <property type="project" value="TreeGrafter"/>
</dbReference>
<feature type="domain" description="DNA-directed DNA polymerase family B multifunctional" evidence="14">
    <location>
        <begin position="796"/>
        <end position="1260"/>
    </location>
</feature>
<evidence type="ECO:0000256" key="12">
    <source>
        <dbReference type="RuleBase" id="RU000442"/>
    </source>
</evidence>
<dbReference type="SUPFAM" id="SSF56672">
    <property type="entry name" value="DNA/RNA polymerases"/>
    <property type="match status" value="1"/>
</dbReference>
<evidence type="ECO:0000259" key="14">
    <source>
        <dbReference type="Pfam" id="PF00136"/>
    </source>
</evidence>
<dbReference type="PhylomeDB" id="A0A1B0GF46"/>
<feature type="compositionally biased region" description="Basic and acidic residues" evidence="13">
    <location>
        <begin position="232"/>
        <end position="242"/>
    </location>
</feature>
<dbReference type="GO" id="GO:0008270">
    <property type="term" value="F:zinc ion binding"/>
    <property type="evidence" value="ECO:0007669"/>
    <property type="project" value="UniProtKB-KW"/>
</dbReference>
<evidence type="ECO:0000256" key="6">
    <source>
        <dbReference type="ARBA" id="ARBA00022723"/>
    </source>
</evidence>
<dbReference type="STRING" id="37546.A0A1B0GF46"/>
<sequence>MSDSPSEPRAKRLKVDKAGRFAALQKLKQLKGSKNKCEVDEDVDNVYDLVDEREYAKKAKDLYGDAWIEDDGTGYVEDGRDFFEDEDNYSGDEEAGSSKRDKKKGTRKRAREDEKRVKSKGSIRSLFSNAVPKKATAVSIKDDDILADILGELQDNASVKNNSIKEAGTPKEIAPARIISNSSKKANDTAAKEYMNSFMNNIKVKQTDICPNKDKLGNDKNDDKVLTNTLKTKSDEPLKPKDISPIAISKQGEKSIEDAEPGEIEENSKSVIRNKPEIEDDDFDLSCLQDDTSLFELEKAAPRENLEPPPEKPVNPATVTPAVTEVEDMQKLLSNWENICQTDDFEEELASAAINAFADEASELRFWYWEAWEDAIRRPGEVFLFGRTLDGKSICVRIQKIARVLYLLPREYLLDPISKEPTKQKVTLADLYKEFDETIAADLKLSEFRSRKVTKNFGYHSIGIDVPQQCDYMEVHYDGKTPIPNLKRKYNSIAHIFGTNTTSLERFLLDRKIKGPCWLKLKQYTLNPAPMSWCKTDLSVSEPKYVLLAEDTKPAPPPPLTLLTLNVRTVVNPKSLKNEICMISMLMHNRFHIDKKAPQPAFNRHMCGFTRPAICNWPFDLNAKLSKFTATKVFKHDSERALLSWFLAQYQQIDADLLVTHDAMDCQFDVIADRIVTLKIPQWSRLGRLRMTMAFGKKMLDFYVGRMVCDVKRSAEECIRSRSYDLQTLCQNVLKIKETDRLDITQEDLLDMYETGDGVLKLIALTMQDASFILRLMYDLNIMPLALQITNICGNIMTRTLQSGRSERNEYLLLHAFTEKNYIVPDKRKRDFSSAAEINTTKDDGADHDGTAVNPAASGGRKKAAYSGGLVLDPIRGLYDKYILLMDFNSLYPSIIQEYNICFTTVQQPYNLDDLPELPSPEMDPGILPLQLKRLVESRREVKKLMANADPDLKLQYHIRQMALKLTANSMYGCLGFAHSRFFAQHLAALVTHKGREILMNTKSLVQKMNYEVVYGDTDSIMVNTNITDYDQVFKIGHTIKQNINKLYKQLELDVDGVFSCLLLLKKKKYAAVKVSKTSKGNKFYFFLLSILCLKVCLFLGELMKEQEHKGLDIVRRDWSQIAILVGKVVLDEVLSDKSLDDKLEAIHSHLEKVRDQIMNGEVPLPMFLITKQLSKAPGDFNSASAQPHVQVALRMNSTRNRRYKKGDMVDYVICNDGTTNPATQRAYHLDEVKSSETLKLDNNYYLAHQIHPVVTRMIDVLEGTDAGRIAECLGLDATKFKSHVQKLQQERAEEAQAEITKNNLQNFRACEKFTFICNNCNTENLMASAFKPAGGSYEPVLQTCCNPECNYAPYHQVIAIRNQLTLTMRKYITRFYQNWLVCDDPACNQNTRSYTHVTSGNRPMCMRCKNGYLVRQYGEDDLHLQLKYLQYTFDLAKKPSKINTLEPELIAAYQLLLDTVNWQLEKTAYGEINLGRLLLPTQPYMKVVIIVIINCNVQAQDQFSVDEDLTHLLGRCKMNSEDYDQCMKQVLNDLKSYYTTGIPIYNVRPFDPHYASFVEMRRGDSNGLAGFKLLLRNVSEYGWSRSEITKYQTDSQQKRIIYSQYFPEKSLEGWYEFSGALFGTPIKRKGFWNMTLNDYRRLGGPGSLLKVNIEVDNMGGLKMHVADILAAGQSTFDNLTDGVINTMWPLGLPFIKPMINELISTAFTDIFNESFRYFPVEKFLRYS</sequence>
<dbReference type="Gene3D" id="1.10.287.690">
    <property type="entry name" value="Helix hairpin bin"/>
    <property type="match status" value="1"/>
</dbReference>
<feature type="region of interest" description="Disordered" evidence="13">
    <location>
        <begin position="229"/>
        <end position="276"/>
    </location>
</feature>
<dbReference type="GO" id="GO:1902975">
    <property type="term" value="P:mitotic DNA replication initiation"/>
    <property type="evidence" value="ECO:0007669"/>
    <property type="project" value="InterPro"/>
</dbReference>
<name>A0A1B0GF46_GLOMM</name>
<dbReference type="Pfam" id="PF03104">
    <property type="entry name" value="DNA_pol_B_exo1"/>
    <property type="match status" value="1"/>
</dbReference>
<evidence type="ECO:0000256" key="1">
    <source>
        <dbReference type="ARBA" id="ARBA00004123"/>
    </source>
</evidence>
<dbReference type="FunFam" id="3.30.420.10:FF:000151">
    <property type="entry name" value="DNA polymerase"/>
    <property type="match status" value="1"/>
</dbReference>
<dbReference type="Pfam" id="PF08996">
    <property type="entry name" value="zf-DNA_Pol"/>
    <property type="match status" value="1"/>
</dbReference>
<feature type="domain" description="DNA polymerase alpha catalytic subunit N-terminal" evidence="17">
    <location>
        <begin position="24"/>
        <end position="83"/>
    </location>
</feature>
<feature type="compositionally biased region" description="Basic and acidic residues" evidence="13">
    <location>
        <begin position="840"/>
        <end position="850"/>
    </location>
</feature>
<feature type="domain" description="Zinc finger DNA-directed DNA polymerase family B alpha" evidence="16">
    <location>
        <begin position="1306"/>
        <end position="1478"/>
    </location>
</feature>
<dbReference type="InterPro" id="IPR023211">
    <property type="entry name" value="DNA_pol_palm_dom_sf"/>
</dbReference>
<dbReference type="InterPro" id="IPR038606">
    <property type="entry name" value="To_sf"/>
</dbReference>
<dbReference type="SMART" id="SM00700">
    <property type="entry name" value="JHBP"/>
    <property type="match status" value="1"/>
</dbReference>
<organism evidence="18 19">
    <name type="scientific">Glossina morsitans morsitans</name>
    <name type="common">Savannah tsetse fly</name>
    <dbReference type="NCBI Taxonomy" id="37546"/>
    <lineage>
        <taxon>Eukaryota</taxon>
        <taxon>Metazoa</taxon>
        <taxon>Ecdysozoa</taxon>
        <taxon>Arthropoda</taxon>
        <taxon>Hexapoda</taxon>
        <taxon>Insecta</taxon>
        <taxon>Pterygota</taxon>
        <taxon>Neoptera</taxon>
        <taxon>Endopterygota</taxon>
        <taxon>Diptera</taxon>
        <taxon>Brachycera</taxon>
        <taxon>Muscomorpha</taxon>
        <taxon>Hippoboscoidea</taxon>
        <taxon>Glossinidae</taxon>
        <taxon>Glossina</taxon>
    </lineage>
</organism>
<keyword evidence="4 12" id="KW-0548">Nucleotidyltransferase</keyword>
<dbReference type="Pfam" id="PF12254">
    <property type="entry name" value="DNA_pol_alpha_N"/>
    <property type="match status" value="1"/>
</dbReference>
<dbReference type="Gene3D" id="2.40.50.730">
    <property type="match status" value="1"/>
</dbReference>
<dbReference type="InterPro" id="IPR038256">
    <property type="entry name" value="Pol_alpha_znc_sf"/>
</dbReference>
<dbReference type="Pfam" id="PF06585">
    <property type="entry name" value="JHBP"/>
    <property type="match status" value="1"/>
</dbReference>
<dbReference type="VEuPathDB" id="VectorBase:GMOY011917"/>
<feature type="compositionally biased region" description="Basic residues" evidence="13">
    <location>
        <begin position="100"/>
        <end position="109"/>
    </location>
</feature>
<evidence type="ECO:0000313" key="18">
    <source>
        <dbReference type="EnsemblMetazoa" id="GMOY011917-PA"/>
    </source>
</evidence>
<dbReference type="GO" id="GO:0006272">
    <property type="term" value="P:leading strand elongation"/>
    <property type="evidence" value="ECO:0007669"/>
    <property type="project" value="TreeGrafter"/>
</dbReference>
<dbReference type="InterPro" id="IPR043502">
    <property type="entry name" value="DNA/RNA_pol_sf"/>
</dbReference>
<keyword evidence="10 12" id="KW-0238">DNA-binding</keyword>
<dbReference type="PRINTS" id="PR00106">
    <property type="entry name" value="DNAPOLB"/>
</dbReference>
<dbReference type="PANTHER" id="PTHR45861:SF1">
    <property type="entry name" value="DNA POLYMERASE ALPHA CATALYTIC SUBUNIT"/>
    <property type="match status" value="1"/>
</dbReference>
<dbReference type="NCBIfam" id="TIGR00592">
    <property type="entry name" value="pol2"/>
    <property type="match status" value="1"/>
</dbReference>
<dbReference type="Proteomes" id="UP000092444">
    <property type="component" value="Unassembled WGS sequence"/>
</dbReference>
<dbReference type="SUPFAM" id="SSF53098">
    <property type="entry name" value="Ribonuclease H-like"/>
    <property type="match status" value="1"/>
</dbReference>
<keyword evidence="19" id="KW-1185">Reference proteome</keyword>
<dbReference type="GO" id="GO:0003682">
    <property type="term" value="F:chromatin binding"/>
    <property type="evidence" value="ECO:0007669"/>
    <property type="project" value="TreeGrafter"/>
</dbReference>
<dbReference type="InterPro" id="IPR017964">
    <property type="entry name" value="DNA-dir_DNA_pol_B_CS"/>
</dbReference>
<protein>
    <recommendedName>
        <fullName evidence="12">DNA polymerase</fullName>
        <ecNumber evidence="12">2.7.7.7</ecNumber>
    </recommendedName>
</protein>
<keyword evidence="3 12" id="KW-0808">Transferase</keyword>
<dbReference type="InterPro" id="IPR010562">
    <property type="entry name" value="Haemolymph_juvenile_hormone-bd"/>
</dbReference>
<dbReference type="InterPro" id="IPR024647">
    <property type="entry name" value="DNA_pol_a_cat_su_N"/>
</dbReference>
<evidence type="ECO:0000256" key="3">
    <source>
        <dbReference type="ARBA" id="ARBA00022679"/>
    </source>
</evidence>
<comment type="catalytic activity">
    <reaction evidence="12">
        <text>DNA(n) + a 2'-deoxyribonucleoside 5'-triphosphate = DNA(n+1) + diphosphate</text>
        <dbReference type="Rhea" id="RHEA:22508"/>
        <dbReference type="Rhea" id="RHEA-COMP:17339"/>
        <dbReference type="Rhea" id="RHEA-COMP:17340"/>
        <dbReference type="ChEBI" id="CHEBI:33019"/>
        <dbReference type="ChEBI" id="CHEBI:61560"/>
        <dbReference type="ChEBI" id="CHEBI:173112"/>
        <dbReference type="EC" id="2.7.7.7"/>
    </reaction>
</comment>
<dbReference type="InterPro" id="IPR006133">
    <property type="entry name" value="DNA-dir_DNA_pol_B_exonuc"/>
</dbReference>
<dbReference type="CDD" id="cd05776">
    <property type="entry name" value="DNA_polB_alpha_exo"/>
    <property type="match status" value="1"/>
</dbReference>
<dbReference type="InterPro" id="IPR015088">
    <property type="entry name" value="Znf_DNA-dir_DNA_pol_B_alpha"/>
</dbReference>
<dbReference type="InterPro" id="IPR042087">
    <property type="entry name" value="DNA_pol_B_thumb"/>
</dbReference>
<dbReference type="GO" id="GO:0003697">
    <property type="term" value="F:single-stranded DNA binding"/>
    <property type="evidence" value="ECO:0007669"/>
    <property type="project" value="TreeGrafter"/>
</dbReference>
<dbReference type="Gene3D" id="3.30.70.2820">
    <property type="match status" value="1"/>
</dbReference>
<dbReference type="Gene3D" id="1.10.132.60">
    <property type="entry name" value="DNA polymerase family B, C-terminal domain"/>
    <property type="match status" value="1"/>
</dbReference>
<dbReference type="Gene3D" id="3.30.420.10">
    <property type="entry name" value="Ribonuclease H-like superfamily/Ribonuclease H"/>
    <property type="match status" value="1"/>
</dbReference>
<dbReference type="Gene3D" id="3.15.10.30">
    <property type="entry name" value="Haemolymph juvenile hormone binding protein"/>
    <property type="match status" value="1"/>
</dbReference>
<keyword evidence="6" id="KW-0479">Metal-binding</keyword>
<evidence type="ECO:0000259" key="15">
    <source>
        <dbReference type="Pfam" id="PF03104"/>
    </source>
</evidence>
<keyword evidence="8" id="KW-0862">Zinc</keyword>
<evidence type="ECO:0000256" key="2">
    <source>
        <dbReference type="ARBA" id="ARBA00005755"/>
    </source>
</evidence>
<evidence type="ECO:0000256" key="11">
    <source>
        <dbReference type="ARBA" id="ARBA00023242"/>
    </source>
</evidence>
<dbReference type="Gene3D" id="1.10.3200.20">
    <property type="entry name" value="DNA Polymerase alpha, zinc finger"/>
    <property type="match status" value="1"/>
</dbReference>
<feature type="compositionally biased region" description="Acidic residues" evidence="13">
    <location>
        <begin position="83"/>
        <end position="95"/>
    </location>
</feature>
<proteinExistence type="inferred from homology"/>
<evidence type="ECO:0000256" key="9">
    <source>
        <dbReference type="ARBA" id="ARBA00022932"/>
    </source>
</evidence>
<dbReference type="CDD" id="cd05532">
    <property type="entry name" value="POLBc_alpha"/>
    <property type="match status" value="1"/>
</dbReference>
<evidence type="ECO:0000256" key="13">
    <source>
        <dbReference type="SAM" id="MobiDB-lite"/>
    </source>
</evidence>
<dbReference type="EnsemblMetazoa" id="GMOY011917-RA">
    <property type="protein sequence ID" value="GMOY011917-PA"/>
    <property type="gene ID" value="GMOY011917"/>
</dbReference>
<accession>A0A1B0GF46</accession>
<keyword evidence="9 12" id="KW-0239">DNA-directed DNA polymerase</keyword>
<evidence type="ECO:0000256" key="7">
    <source>
        <dbReference type="ARBA" id="ARBA00022771"/>
    </source>
</evidence>
<evidence type="ECO:0000256" key="8">
    <source>
        <dbReference type="ARBA" id="ARBA00022833"/>
    </source>
</evidence>
<dbReference type="Gene3D" id="3.90.1600.10">
    <property type="entry name" value="Palm domain of DNA polymerase"/>
    <property type="match status" value="1"/>
</dbReference>
<evidence type="ECO:0000256" key="10">
    <source>
        <dbReference type="ARBA" id="ARBA00023125"/>
    </source>
</evidence>
<evidence type="ECO:0000259" key="16">
    <source>
        <dbReference type="Pfam" id="PF08996"/>
    </source>
</evidence>
<dbReference type="SMART" id="SM00486">
    <property type="entry name" value="POLBc"/>
    <property type="match status" value="1"/>
</dbReference>
<dbReference type="InterPro" id="IPR006172">
    <property type="entry name" value="DNA-dir_DNA_pol_B"/>
</dbReference>
<comment type="subcellular location">
    <subcellularLocation>
        <location evidence="1">Nucleus</location>
    </subcellularLocation>
</comment>
<feature type="region of interest" description="Disordered" evidence="13">
    <location>
        <begin position="69"/>
        <end position="122"/>
    </location>
</feature>
<dbReference type="InterPro" id="IPR045846">
    <property type="entry name" value="POLBc_alpha"/>
</dbReference>